<feature type="domain" description="DRBM" evidence="5">
    <location>
        <begin position="365"/>
        <end position="434"/>
    </location>
</feature>
<dbReference type="PROSITE" id="PS50137">
    <property type="entry name" value="DS_RBD"/>
    <property type="match status" value="3"/>
</dbReference>
<proteinExistence type="predicted"/>
<dbReference type="Gene3D" id="3.30.160.20">
    <property type="match status" value="3"/>
</dbReference>
<keyword evidence="2 3" id="KW-0694">RNA-binding</keyword>
<evidence type="ECO:0000259" key="5">
    <source>
        <dbReference type="PROSITE" id="PS50137"/>
    </source>
</evidence>
<gene>
    <name evidence="6" type="ORF">DKX38_019670</name>
</gene>
<dbReference type="InterPro" id="IPR014720">
    <property type="entry name" value="dsRBD_dom"/>
</dbReference>
<evidence type="ECO:0000313" key="6">
    <source>
        <dbReference type="EMBL" id="KAB5529589.1"/>
    </source>
</evidence>
<dbReference type="AlphaFoldDB" id="A0A5N5KGW6"/>
<sequence>MYKSKLQELCQQRSWELPTYESSRQGQAHNPRFLATVTVNDISFHSPSPSNTSKKAQNDAAKLAFEHFSNSRRSPSLSVAAGSFSERAGAITCLPPGGTLQLNAQNANQTSQINEAVAVAKTGESFGGSFSERTGVITCLPPGGALQLNTQNANQTSQINEAVEVAKTGESFGGSFSERTGVITCLPPGGALQLNTQNANQTSQINEAVEVAKTGESFGVAAGSFSERAGTISCLSPGGTLQLNTQNANQTSQINEVVAVAKSGESFGGSFSERAVAISCLSPGGTLQLNTQNANQTSQINEVVAVAKSGESFGGSLSVSTEVNSHLSLRGSMQLNTQNANQTPQVNEATTVARNDDTSGDMQHLFKSQLQTYAQKRNFALPLYSCERVGPSHASRFTCKVTVNGHTFESLESFPTLNKAEHAAAKAALMSLLPNGVDEDGFGYKNLLQELAQREVCGLPTYRTNKSGEAHIPTFTSTVEIEGEIFTGQGAKTKKQAEMSAAKTAYTALKQRNSNQSPAFLSPACQFQEAPQSSTLLAPAFQAHEAVQSTTCLSPAHQGHKAQQFSTPSLLADLTAFLQKNIQPKLPVPCEQDEKDRGGYGTLDTNLHALAIGVSSHHPFIASSGKYSGSAVTNIASSSGAAISSSTKHDQASSSLPPDSSPSSAASISIEHLVGRGTSSQSRNIIHPRGTTVTYPPGTTVLPISDDNWVAVKIPPQPSQ</sequence>
<dbReference type="GO" id="GO:0003723">
    <property type="term" value="F:RNA binding"/>
    <property type="evidence" value="ECO:0007669"/>
    <property type="project" value="UniProtKB-UniRule"/>
</dbReference>
<dbReference type="SUPFAM" id="SSF54768">
    <property type="entry name" value="dsRNA-binding domain-like"/>
    <property type="match status" value="3"/>
</dbReference>
<keyword evidence="7" id="KW-1185">Reference proteome</keyword>
<comment type="caution">
    <text evidence="6">The sequence shown here is derived from an EMBL/GenBank/DDBJ whole genome shotgun (WGS) entry which is preliminary data.</text>
</comment>
<dbReference type="Pfam" id="PF00035">
    <property type="entry name" value="dsrm"/>
    <property type="match status" value="3"/>
</dbReference>
<feature type="region of interest" description="Disordered" evidence="4">
    <location>
        <begin position="643"/>
        <end position="699"/>
    </location>
</feature>
<protein>
    <recommendedName>
        <fullName evidence="5">DRBM domain-containing protein</fullName>
    </recommendedName>
</protein>
<dbReference type="SMART" id="SM00358">
    <property type="entry name" value="DSRM"/>
    <property type="match status" value="3"/>
</dbReference>
<evidence type="ECO:0000256" key="2">
    <source>
        <dbReference type="ARBA" id="ARBA00022884"/>
    </source>
</evidence>
<keyword evidence="1" id="KW-0677">Repeat</keyword>
<dbReference type="EMBL" id="VDCV01000013">
    <property type="protein sequence ID" value="KAB5529589.1"/>
    <property type="molecule type" value="Genomic_DNA"/>
</dbReference>
<dbReference type="Proteomes" id="UP000326939">
    <property type="component" value="Chromosome 13"/>
</dbReference>
<dbReference type="PANTHER" id="PTHR46031:SF16">
    <property type="entry name" value="DOUBLE-STRANDED RNA-BINDING PROTEIN 4"/>
    <property type="match status" value="1"/>
</dbReference>
<evidence type="ECO:0000256" key="4">
    <source>
        <dbReference type="SAM" id="MobiDB-lite"/>
    </source>
</evidence>
<accession>A0A5N5KGW6</accession>
<evidence type="ECO:0000256" key="3">
    <source>
        <dbReference type="PROSITE-ProRule" id="PRU00266"/>
    </source>
</evidence>
<feature type="compositionally biased region" description="Low complexity" evidence="4">
    <location>
        <begin position="690"/>
        <end position="699"/>
    </location>
</feature>
<name>A0A5N5KGW6_9ROSI</name>
<feature type="domain" description="DRBM" evidence="5">
    <location>
        <begin position="443"/>
        <end position="511"/>
    </location>
</feature>
<organism evidence="6 7">
    <name type="scientific">Salix brachista</name>
    <dbReference type="NCBI Taxonomy" id="2182728"/>
    <lineage>
        <taxon>Eukaryota</taxon>
        <taxon>Viridiplantae</taxon>
        <taxon>Streptophyta</taxon>
        <taxon>Embryophyta</taxon>
        <taxon>Tracheophyta</taxon>
        <taxon>Spermatophyta</taxon>
        <taxon>Magnoliopsida</taxon>
        <taxon>eudicotyledons</taxon>
        <taxon>Gunneridae</taxon>
        <taxon>Pentapetalae</taxon>
        <taxon>rosids</taxon>
        <taxon>fabids</taxon>
        <taxon>Malpighiales</taxon>
        <taxon>Salicaceae</taxon>
        <taxon>Saliceae</taxon>
        <taxon>Salix</taxon>
    </lineage>
</organism>
<dbReference type="PANTHER" id="PTHR46031">
    <property type="match status" value="1"/>
</dbReference>
<evidence type="ECO:0000313" key="7">
    <source>
        <dbReference type="Proteomes" id="UP000326939"/>
    </source>
</evidence>
<feature type="compositionally biased region" description="Low complexity" evidence="4">
    <location>
        <begin position="643"/>
        <end position="669"/>
    </location>
</feature>
<feature type="domain" description="DRBM" evidence="5">
    <location>
        <begin position="1"/>
        <end position="70"/>
    </location>
</feature>
<evidence type="ECO:0000256" key="1">
    <source>
        <dbReference type="ARBA" id="ARBA00022737"/>
    </source>
</evidence>
<reference evidence="7" key="1">
    <citation type="journal article" date="2019" name="Gigascience">
        <title>De novo genome assembly of the endangered Acer yangbiense, a plant species with extremely small populations endemic to Yunnan Province, China.</title>
        <authorList>
            <person name="Yang J."/>
            <person name="Wariss H.M."/>
            <person name="Tao L."/>
            <person name="Zhang R."/>
            <person name="Yun Q."/>
            <person name="Hollingsworth P."/>
            <person name="Dao Z."/>
            <person name="Luo G."/>
            <person name="Guo H."/>
            <person name="Ma Y."/>
            <person name="Sun W."/>
        </authorList>
    </citation>
    <scope>NUCLEOTIDE SEQUENCE [LARGE SCALE GENOMIC DNA]</scope>
    <source>
        <strain evidence="7">cv. br00</strain>
    </source>
</reference>